<comment type="caution">
    <text evidence="3">The sequence shown here is derived from an EMBL/GenBank/DDBJ whole genome shotgun (WGS) entry which is preliminary data.</text>
</comment>
<accession>A0ABS1JPJ6</accession>
<feature type="signal peptide" evidence="1">
    <location>
        <begin position="1"/>
        <end position="18"/>
    </location>
</feature>
<dbReference type="SUPFAM" id="SSF159501">
    <property type="entry name" value="EreA/ChaN-like"/>
    <property type="match status" value="1"/>
</dbReference>
<keyword evidence="4" id="KW-1185">Reference proteome</keyword>
<keyword evidence="1" id="KW-0732">Signal</keyword>
<gene>
    <name evidence="3" type="ORF">JI746_10110</name>
</gene>
<sequence>MRLISLAAALLLAGCATLGPVPETQGIDAVLIGEQHDAEAHARIQERWVSTLAQRGQLGAVALEMAERGTSTAGLPRSASEEQVREALKWNKGTGWPWARYGPAIMAAVRAGVPVVGGNLSREQMRDAMKDDTLDVLLPGPALKAQQQAIRRGHCDMLPETQVQPMTRVQIARDLSMARTISSSTAPGKTVLLLAGSGHVLPDLGVPQHLPAKLVARSVLLPSQDTGRDYCQEFKQQQEQHRARPQAAG</sequence>
<evidence type="ECO:0000259" key="2">
    <source>
        <dbReference type="Pfam" id="PF04187"/>
    </source>
</evidence>
<dbReference type="Gene3D" id="1.10.8.760">
    <property type="entry name" value="Haem-binding uptake, Tiki superfamily, ChaN, domain 2"/>
    <property type="match status" value="1"/>
</dbReference>
<dbReference type="Gene3D" id="3.40.50.11550">
    <property type="match status" value="1"/>
</dbReference>
<reference evidence="3 4" key="1">
    <citation type="journal article" date="2017" name="Int. J. Syst. Evol. Microbiol.">
        <title>Ramlibacter alkalitolerans sp. nov., alkali-tolerant bacterium isolated from soil of ginseng.</title>
        <authorList>
            <person name="Lee D.H."/>
            <person name="Cha C.J."/>
        </authorList>
    </citation>
    <scope>NUCLEOTIDE SEQUENCE [LARGE SCALE GENOMIC DNA]</scope>
    <source>
        <strain evidence="3 4">KACC 19305</strain>
    </source>
</reference>
<feature type="chain" id="PRO_5047131884" evidence="1">
    <location>
        <begin position="19"/>
        <end position="249"/>
    </location>
</feature>
<dbReference type="Pfam" id="PF04187">
    <property type="entry name" value="Cofac_haem_bdg"/>
    <property type="match status" value="1"/>
</dbReference>
<dbReference type="CDD" id="cd14727">
    <property type="entry name" value="ChanN-like"/>
    <property type="match status" value="1"/>
</dbReference>
<organism evidence="3 4">
    <name type="scientific">Ramlibacter alkalitolerans</name>
    <dbReference type="NCBI Taxonomy" id="2039631"/>
    <lineage>
        <taxon>Bacteria</taxon>
        <taxon>Pseudomonadati</taxon>
        <taxon>Pseudomonadota</taxon>
        <taxon>Betaproteobacteria</taxon>
        <taxon>Burkholderiales</taxon>
        <taxon>Comamonadaceae</taxon>
        <taxon>Ramlibacter</taxon>
    </lineage>
</organism>
<dbReference type="Proteomes" id="UP000622707">
    <property type="component" value="Unassembled WGS sequence"/>
</dbReference>
<protein>
    <submittedName>
        <fullName evidence="3">ChaN family lipoprotein</fullName>
    </submittedName>
</protein>
<dbReference type="PROSITE" id="PS51257">
    <property type="entry name" value="PROKAR_LIPOPROTEIN"/>
    <property type="match status" value="1"/>
</dbReference>
<feature type="domain" description="Haem-binding uptake Tiki superfamily ChaN" evidence="2">
    <location>
        <begin position="25"/>
        <end position="210"/>
    </location>
</feature>
<evidence type="ECO:0000256" key="1">
    <source>
        <dbReference type="SAM" id="SignalP"/>
    </source>
</evidence>
<evidence type="ECO:0000313" key="3">
    <source>
        <dbReference type="EMBL" id="MBL0425460.1"/>
    </source>
</evidence>
<keyword evidence="3" id="KW-0449">Lipoprotein</keyword>
<name>A0ABS1JPJ6_9BURK</name>
<dbReference type="RefSeq" id="WP_201689073.1">
    <property type="nucleotide sequence ID" value="NZ_JAEQND010000005.1"/>
</dbReference>
<dbReference type="InterPro" id="IPR007314">
    <property type="entry name" value="Cofac_haem-bd_dom"/>
</dbReference>
<evidence type="ECO:0000313" key="4">
    <source>
        <dbReference type="Proteomes" id="UP000622707"/>
    </source>
</evidence>
<dbReference type="EMBL" id="JAEQND010000005">
    <property type="protein sequence ID" value="MBL0425460.1"/>
    <property type="molecule type" value="Genomic_DNA"/>
</dbReference>
<proteinExistence type="predicted"/>